<reference evidence="1" key="1">
    <citation type="submission" date="2014-11" db="EMBL/GenBank/DDBJ databases">
        <authorList>
            <person name="Amaro Gonzalez C."/>
        </authorList>
    </citation>
    <scope>NUCLEOTIDE SEQUENCE</scope>
</reference>
<evidence type="ECO:0000313" key="1">
    <source>
        <dbReference type="EMBL" id="JAH72166.1"/>
    </source>
</evidence>
<organism evidence="1">
    <name type="scientific">Anguilla anguilla</name>
    <name type="common">European freshwater eel</name>
    <name type="synonym">Muraena anguilla</name>
    <dbReference type="NCBI Taxonomy" id="7936"/>
    <lineage>
        <taxon>Eukaryota</taxon>
        <taxon>Metazoa</taxon>
        <taxon>Chordata</taxon>
        <taxon>Craniata</taxon>
        <taxon>Vertebrata</taxon>
        <taxon>Euteleostomi</taxon>
        <taxon>Actinopterygii</taxon>
        <taxon>Neopterygii</taxon>
        <taxon>Teleostei</taxon>
        <taxon>Anguilliformes</taxon>
        <taxon>Anguillidae</taxon>
        <taxon>Anguilla</taxon>
    </lineage>
</organism>
<dbReference type="EMBL" id="GBXM01036411">
    <property type="protein sequence ID" value="JAH72166.1"/>
    <property type="molecule type" value="Transcribed_RNA"/>
</dbReference>
<accession>A0A0E9V2E1</accession>
<reference evidence="1" key="2">
    <citation type="journal article" date="2015" name="Fish Shellfish Immunol.">
        <title>Early steps in the European eel (Anguilla anguilla)-Vibrio vulnificus interaction in the gills: Role of the RtxA13 toxin.</title>
        <authorList>
            <person name="Callol A."/>
            <person name="Pajuelo D."/>
            <person name="Ebbesson L."/>
            <person name="Teles M."/>
            <person name="MacKenzie S."/>
            <person name="Amaro C."/>
        </authorList>
    </citation>
    <scope>NUCLEOTIDE SEQUENCE</scope>
</reference>
<sequence>MCEMSPFRKSSYRHP</sequence>
<name>A0A0E9V2E1_ANGAN</name>
<proteinExistence type="predicted"/>
<protein>
    <submittedName>
        <fullName evidence="1">Uncharacterized protein</fullName>
    </submittedName>
</protein>